<dbReference type="AlphaFoldDB" id="A0A3E0VA69"/>
<dbReference type="Pfam" id="PF12900">
    <property type="entry name" value="Pyridox_ox_2"/>
    <property type="match status" value="1"/>
</dbReference>
<dbReference type="Gene3D" id="2.30.110.10">
    <property type="entry name" value="Electron Transport, Fmn-binding Protein, Chain A"/>
    <property type="match status" value="1"/>
</dbReference>
<evidence type="ECO:0000313" key="3">
    <source>
        <dbReference type="Proteomes" id="UP000256709"/>
    </source>
</evidence>
<feature type="region of interest" description="Disordered" evidence="1">
    <location>
        <begin position="1"/>
        <end position="42"/>
    </location>
</feature>
<feature type="compositionally biased region" description="Basic and acidic residues" evidence="1">
    <location>
        <begin position="10"/>
        <end position="26"/>
    </location>
</feature>
<comment type="caution">
    <text evidence="2">The sequence shown here is derived from an EMBL/GenBank/DDBJ whole genome shotgun (WGS) entry which is preliminary data.</text>
</comment>
<dbReference type="InterPro" id="IPR024747">
    <property type="entry name" value="Pyridox_Oxase-rel"/>
</dbReference>
<name>A0A3E0VA69_9MICO</name>
<dbReference type="Proteomes" id="UP000256709">
    <property type="component" value="Unassembled WGS sequence"/>
</dbReference>
<dbReference type="InterPro" id="IPR012349">
    <property type="entry name" value="Split_barrel_FMN-bd"/>
</dbReference>
<evidence type="ECO:0008006" key="4">
    <source>
        <dbReference type="Google" id="ProtNLM"/>
    </source>
</evidence>
<evidence type="ECO:0000313" key="2">
    <source>
        <dbReference type="EMBL" id="RFA06736.1"/>
    </source>
</evidence>
<reference evidence="2 3" key="1">
    <citation type="submission" date="2017-04" db="EMBL/GenBank/DDBJ databases">
        <title>Comparative genome analysis of Subtercola boreus.</title>
        <authorList>
            <person name="Cho Y.-J."/>
            <person name="Cho A."/>
            <person name="Kim O.-S."/>
            <person name="Lee J.-I."/>
        </authorList>
    </citation>
    <scope>NUCLEOTIDE SEQUENCE [LARGE SCALE GENOMIC DNA]</scope>
    <source>
        <strain evidence="2 3">P27444</strain>
    </source>
</reference>
<dbReference type="SUPFAM" id="SSF50475">
    <property type="entry name" value="FMN-binding split barrel"/>
    <property type="match status" value="1"/>
</dbReference>
<proteinExistence type="predicted"/>
<sequence>MRHPHQPQRNRREDHRAPRFDGRREQLSASTEDIEEWSPQGPVTELSAEHCWKLLNTTTLGRLGVSIDNQPEIFPVNYTADGASIIFRTAHGTKLRDLLINNTVVLEVDAQIENGAWSVTVKGAAAIIGPDAPPGSDADEFLPRWIPTEEFVYVRITPTEIRGRKFEHELRLIIHPA</sequence>
<organism evidence="2 3">
    <name type="scientific">Subtercola boreus</name>
    <dbReference type="NCBI Taxonomy" id="120213"/>
    <lineage>
        <taxon>Bacteria</taxon>
        <taxon>Bacillati</taxon>
        <taxon>Actinomycetota</taxon>
        <taxon>Actinomycetes</taxon>
        <taxon>Micrococcales</taxon>
        <taxon>Microbacteriaceae</taxon>
        <taxon>Subtercola</taxon>
    </lineage>
</organism>
<accession>A0A3E0VA69</accession>
<evidence type="ECO:0000256" key="1">
    <source>
        <dbReference type="SAM" id="MobiDB-lite"/>
    </source>
</evidence>
<gene>
    <name evidence="2" type="ORF">B7R21_18745</name>
</gene>
<dbReference type="EMBL" id="NBXA01000053">
    <property type="protein sequence ID" value="RFA06736.1"/>
    <property type="molecule type" value="Genomic_DNA"/>
</dbReference>
<protein>
    <recommendedName>
        <fullName evidence="4">Pyridoxamine 5'-phosphate oxidase</fullName>
    </recommendedName>
</protein>